<comment type="caution">
    <text evidence="1">The sequence shown here is derived from an EMBL/GenBank/DDBJ whole genome shotgun (WGS) entry which is preliminary data.</text>
</comment>
<evidence type="ECO:0000313" key="2">
    <source>
        <dbReference type="Proteomes" id="UP000245137"/>
    </source>
</evidence>
<organism evidence="1 2">
    <name type="scientific">Methylosinus sporium</name>
    <dbReference type="NCBI Taxonomy" id="428"/>
    <lineage>
        <taxon>Bacteria</taxon>
        <taxon>Pseudomonadati</taxon>
        <taxon>Pseudomonadota</taxon>
        <taxon>Alphaproteobacteria</taxon>
        <taxon>Hyphomicrobiales</taxon>
        <taxon>Methylocystaceae</taxon>
        <taxon>Methylosinus</taxon>
    </lineage>
</organism>
<keyword evidence="2" id="KW-1185">Reference proteome</keyword>
<dbReference type="EMBL" id="PUIV01000021">
    <property type="protein sequence ID" value="PWB93450.1"/>
    <property type="molecule type" value="Genomic_DNA"/>
</dbReference>
<dbReference type="AlphaFoldDB" id="A0A2U1SPB2"/>
<sequence length="112" mass="11495">MAALLLIQIVALAFSESRPAPMEPELAAANRLCSVTPDGGHAPTAPDQPGHCLYCPLSYAHGDAELPALAAATLLQLLPRDAAATGGVVEIDARPVAGATGFRQFSRAPPRA</sequence>
<evidence type="ECO:0000313" key="1">
    <source>
        <dbReference type="EMBL" id="PWB93450.1"/>
    </source>
</evidence>
<dbReference type="Proteomes" id="UP000245137">
    <property type="component" value="Unassembled WGS sequence"/>
</dbReference>
<evidence type="ECO:0008006" key="3">
    <source>
        <dbReference type="Google" id="ProtNLM"/>
    </source>
</evidence>
<accession>A0A2U1SPB2</accession>
<proteinExistence type="predicted"/>
<gene>
    <name evidence="1" type="ORF">C5689_13070</name>
</gene>
<reference evidence="1 2" key="1">
    <citation type="journal article" date="2018" name="Appl. Microbiol. Biotechnol.">
        <title>Co-cultivation of the strictly anaerobic methanogen Methanosarcina barkeri with aerobic methanotrophs in an oxygen-limited membrane bioreactor.</title>
        <authorList>
            <person name="In 't Zandt M.H."/>
            <person name="van den Bosch T.J.M."/>
            <person name="Rijkers R."/>
            <person name="van Kessel M.A.H.J."/>
            <person name="Jetten M.S.M."/>
            <person name="Welte C.U."/>
        </authorList>
    </citation>
    <scope>NUCLEOTIDE SEQUENCE [LARGE SCALE GENOMIC DNA]</scope>
    <source>
        <strain evidence="1 2">DSM 17706</strain>
    </source>
</reference>
<name>A0A2U1SPB2_METSR</name>
<protein>
    <recommendedName>
        <fullName evidence="3">DUF2946 domain-containing protein</fullName>
    </recommendedName>
</protein>